<feature type="domain" description="Bacteriophage N4 adsorption protein A C-terminal" evidence="1">
    <location>
        <begin position="638"/>
        <end position="791"/>
    </location>
</feature>
<comment type="caution">
    <text evidence="2">The sequence shown here is derived from an EMBL/GenBank/DDBJ whole genome shotgun (WGS) entry which is preliminary data.</text>
</comment>
<dbReference type="InterPro" id="IPR025137">
    <property type="entry name" value="NfrA_C"/>
</dbReference>
<name>A0ABS8BHW3_9NEIS</name>
<sequence length="806" mass="89141">MSSPVKASWLGDEWREFRTYPRMEKAYQRLDKGDYAGARQWLEEAYNIDPRQRKATLALAEVCSRQQDAQCLSRLGKDWLHRAPNDGMGYLLQAWSAYLSHDDARVLQLAPEALTRSGLTPLARTKVADVWMNAAIRQGSVTQIQKTLAQIAQYRIVLPHALLAQVEAVLQSAKSNPTFSAKLLPSAMSSIAATIKPKKSPHVVQRDLPTPSSALQAVVLFPYAELPAAQREAQISAEFSALIATHQYVELQRKLAQLRQANLWTPALGELVSNLLQGKNCPLLVKVTPVSDLPSQTTERSQMAAAYCSRENYQRAAAYFAAANQLSQRKGHASVQALQGEGEALLAMGETERGMQRLDQRLQLEMDETQARALAKLALQHLDLAVSADVAAHYPDYFPAGELALQAARKAKQDGDSAAADTAYQQALAANSSGLLWYEYAGFLQQLQRHEQQGAALAQAAQLAPNNPQILAEYGFWLKGQGKVEQALGLFRAALAQDANRKELNPEIAQLEMALGKTELAIADLRLSIDHQAEIQTRWGLDAAAMQTQLFGWQRNVQTLEDRWHWSLSSQVRLNQGPDARLLSSPVQFAQYGGALNAEVAYQLDPLLDIARPTTVFARTDASLQDQSVRLLNHHANFGVGVRQRLLTDYVLMGSAEWIYRQGAPYTQDVMLRLSGSHSINTDWQPAKSQWTSVTVYGDAAGLIRANSYYLTALAEVGEHYRLADAGKTTLMPYINSMVAMNTDNEQHATVSRFDIGVGLALVSWLGGDPWRAPDLQQRIALEVRQAIGGNSDDRFSVLFHWSISH</sequence>
<reference evidence="2 3" key="1">
    <citation type="submission" date="2021-10" db="EMBL/GenBank/DDBJ databases">
        <authorList>
            <person name="Chen M."/>
        </authorList>
    </citation>
    <scope>NUCLEOTIDE SEQUENCE [LARGE SCALE GENOMIC DNA]</scope>
    <source>
        <strain evidence="2 3">H3-26</strain>
    </source>
</reference>
<keyword evidence="3" id="KW-1185">Reference proteome</keyword>
<evidence type="ECO:0000313" key="3">
    <source>
        <dbReference type="Proteomes" id="UP001198034"/>
    </source>
</evidence>
<evidence type="ECO:0000259" key="1">
    <source>
        <dbReference type="Pfam" id="PF13283"/>
    </source>
</evidence>
<dbReference type="EMBL" id="JAJAWG010000001">
    <property type="protein sequence ID" value="MCB5195303.1"/>
    <property type="molecule type" value="Genomic_DNA"/>
</dbReference>
<dbReference type="Pfam" id="PF13283">
    <property type="entry name" value="NfrA_C"/>
    <property type="match status" value="1"/>
</dbReference>
<dbReference type="SUPFAM" id="SSF48452">
    <property type="entry name" value="TPR-like"/>
    <property type="match status" value="1"/>
</dbReference>
<protein>
    <recommendedName>
        <fullName evidence="1">Bacteriophage N4 adsorption protein A C-terminal domain-containing protein</fullName>
    </recommendedName>
</protein>
<proteinExistence type="predicted"/>
<dbReference type="Proteomes" id="UP001198034">
    <property type="component" value="Unassembled WGS sequence"/>
</dbReference>
<gene>
    <name evidence="2" type="ORF">LG219_03225</name>
</gene>
<organism evidence="2 3">
    <name type="scientific">Deefgea salmonis</name>
    <dbReference type="NCBI Taxonomy" id="2875502"/>
    <lineage>
        <taxon>Bacteria</taxon>
        <taxon>Pseudomonadati</taxon>
        <taxon>Pseudomonadota</taxon>
        <taxon>Betaproteobacteria</taxon>
        <taxon>Neisseriales</taxon>
        <taxon>Chitinibacteraceae</taxon>
        <taxon>Deefgea</taxon>
    </lineage>
</organism>
<evidence type="ECO:0000313" key="2">
    <source>
        <dbReference type="EMBL" id="MCB5195303.1"/>
    </source>
</evidence>
<dbReference type="RefSeq" id="WP_226763097.1">
    <property type="nucleotide sequence ID" value="NZ_JAJAWG010000001.1"/>
</dbReference>
<accession>A0ABS8BHW3</accession>
<dbReference type="Gene3D" id="1.25.40.10">
    <property type="entry name" value="Tetratricopeptide repeat domain"/>
    <property type="match status" value="2"/>
</dbReference>
<dbReference type="InterPro" id="IPR011990">
    <property type="entry name" value="TPR-like_helical_dom_sf"/>
</dbReference>